<sequence length="404" mass="41778">MTSADNRPRFREVLEVREYGALWLSGLVSRAGDQLARVALAVLAYDLTRSAAVTTITYALTFVPSLVGGPLLGGLADRFPRRRVMIVCDMIRALLMAAMAAPGLHFAVVCVLLFAVQLIDAPEKAARIATTPDVLGERLYTTGVTLHQFTSQVAAIAGFGLGGLVVAAIGTRPALLLNSLSFALSALVVMMRVRERPAWRTGRVMSLRDISGGIQTITSDRRLCALLAFGLLAAFSIAPEALAVPYADAVGGGTVAAGVLLCSIPAGSLLGMYLVNRLSVGTARLATLAAPACLPLVVSAFAPGVAVTAIAWALTGVLSAYQVIANAAFVRAVPPERRGQVVGFAGAALVAAQGIGVLFSGPLADLLGPPVAIAVYGLAGTVVALPLAASWRRHEATTSRSDQS</sequence>
<evidence type="ECO:0000256" key="5">
    <source>
        <dbReference type="ARBA" id="ARBA00023136"/>
    </source>
</evidence>
<dbReference type="EMBL" id="VCKY01000214">
    <property type="protein sequence ID" value="TMR09843.1"/>
    <property type="molecule type" value="Genomic_DNA"/>
</dbReference>
<comment type="caution">
    <text evidence="7">The sequence shown here is derived from an EMBL/GenBank/DDBJ whole genome shotgun (WGS) entry which is preliminary data.</text>
</comment>
<dbReference type="PANTHER" id="PTHR23513:SF11">
    <property type="entry name" value="STAPHYLOFERRIN A TRANSPORTER"/>
    <property type="match status" value="1"/>
</dbReference>
<dbReference type="GO" id="GO:0022857">
    <property type="term" value="F:transmembrane transporter activity"/>
    <property type="evidence" value="ECO:0007669"/>
    <property type="project" value="InterPro"/>
</dbReference>
<feature type="transmembrane region" description="Helical" evidence="6">
    <location>
        <begin position="341"/>
        <end position="359"/>
    </location>
</feature>
<dbReference type="GO" id="GO:0005886">
    <property type="term" value="C:plasma membrane"/>
    <property type="evidence" value="ECO:0007669"/>
    <property type="project" value="UniProtKB-SubCell"/>
</dbReference>
<keyword evidence="4 6" id="KW-1133">Transmembrane helix</keyword>
<dbReference type="Pfam" id="PF07690">
    <property type="entry name" value="MFS_1"/>
    <property type="match status" value="1"/>
</dbReference>
<dbReference type="Proteomes" id="UP000309128">
    <property type="component" value="Unassembled WGS sequence"/>
</dbReference>
<proteinExistence type="predicted"/>
<feature type="transmembrane region" description="Helical" evidence="6">
    <location>
        <begin position="250"/>
        <end position="273"/>
    </location>
</feature>
<evidence type="ECO:0000256" key="2">
    <source>
        <dbReference type="ARBA" id="ARBA00022475"/>
    </source>
</evidence>
<feature type="transmembrane region" description="Helical" evidence="6">
    <location>
        <begin position="371"/>
        <end position="391"/>
    </location>
</feature>
<feature type="transmembrane region" description="Helical" evidence="6">
    <location>
        <begin position="223"/>
        <end position="244"/>
    </location>
</feature>
<gene>
    <name evidence="7" type="ORF">ETD86_41870</name>
</gene>
<dbReference type="PRINTS" id="PR01988">
    <property type="entry name" value="EXPORTERBACE"/>
</dbReference>
<evidence type="ECO:0000313" key="7">
    <source>
        <dbReference type="EMBL" id="TMR09843.1"/>
    </source>
</evidence>
<feature type="transmembrane region" description="Helical" evidence="6">
    <location>
        <begin position="93"/>
        <end position="116"/>
    </location>
</feature>
<dbReference type="InterPro" id="IPR036259">
    <property type="entry name" value="MFS_trans_sf"/>
</dbReference>
<evidence type="ECO:0000256" key="4">
    <source>
        <dbReference type="ARBA" id="ARBA00022989"/>
    </source>
</evidence>
<dbReference type="AlphaFoldDB" id="A0A5S4F1N3"/>
<evidence type="ECO:0000313" key="8">
    <source>
        <dbReference type="Proteomes" id="UP000309128"/>
    </source>
</evidence>
<evidence type="ECO:0000256" key="1">
    <source>
        <dbReference type="ARBA" id="ARBA00004651"/>
    </source>
</evidence>
<keyword evidence="5 6" id="KW-0472">Membrane</keyword>
<evidence type="ECO:0000256" key="3">
    <source>
        <dbReference type="ARBA" id="ARBA00022692"/>
    </source>
</evidence>
<feature type="transmembrane region" description="Helical" evidence="6">
    <location>
        <begin position="174"/>
        <end position="193"/>
    </location>
</feature>
<dbReference type="SUPFAM" id="SSF103473">
    <property type="entry name" value="MFS general substrate transporter"/>
    <property type="match status" value="1"/>
</dbReference>
<dbReference type="OrthoDB" id="3227279at2"/>
<dbReference type="Gene3D" id="1.20.1250.20">
    <property type="entry name" value="MFS general substrate transporter like domains"/>
    <property type="match status" value="1"/>
</dbReference>
<keyword evidence="8" id="KW-1185">Reference proteome</keyword>
<dbReference type="CDD" id="cd06173">
    <property type="entry name" value="MFS_MefA_like"/>
    <property type="match status" value="1"/>
</dbReference>
<reference evidence="7 8" key="1">
    <citation type="submission" date="2019-05" db="EMBL/GenBank/DDBJ databases">
        <title>Draft genome sequence of Nonomuraea turkmeniaca DSM 43926.</title>
        <authorList>
            <person name="Saricaoglu S."/>
            <person name="Isik K."/>
        </authorList>
    </citation>
    <scope>NUCLEOTIDE SEQUENCE [LARGE SCALE GENOMIC DNA]</scope>
    <source>
        <strain evidence="7 8">DSM 43926</strain>
    </source>
</reference>
<feature type="transmembrane region" description="Helical" evidence="6">
    <location>
        <begin position="309"/>
        <end position="329"/>
    </location>
</feature>
<dbReference type="InterPro" id="IPR022324">
    <property type="entry name" value="Bacilysin_exporter_BacE_put"/>
</dbReference>
<feature type="transmembrane region" description="Helical" evidence="6">
    <location>
        <begin position="285"/>
        <end position="303"/>
    </location>
</feature>
<dbReference type="InterPro" id="IPR011701">
    <property type="entry name" value="MFS"/>
</dbReference>
<keyword evidence="3 6" id="KW-0812">Transmembrane</keyword>
<dbReference type="PANTHER" id="PTHR23513">
    <property type="entry name" value="INTEGRAL MEMBRANE EFFLUX PROTEIN-RELATED"/>
    <property type="match status" value="1"/>
</dbReference>
<organism evidence="7 8">
    <name type="scientific">Nonomuraea turkmeniaca</name>
    <dbReference type="NCBI Taxonomy" id="103838"/>
    <lineage>
        <taxon>Bacteria</taxon>
        <taxon>Bacillati</taxon>
        <taxon>Actinomycetota</taxon>
        <taxon>Actinomycetes</taxon>
        <taxon>Streptosporangiales</taxon>
        <taxon>Streptosporangiaceae</taxon>
        <taxon>Nonomuraea</taxon>
    </lineage>
</organism>
<feature type="transmembrane region" description="Helical" evidence="6">
    <location>
        <begin position="51"/>
        <end position="72"/>
    </location>
</feature>
<keyword evidence="2" id="KW-1003">Cell membrane</keyword>
<name>A0A5S4F1N3_9ACTN</name>
<protein>
    <submittedName>
        <fullName evidence="7">MFS transporter</fullName>
    </submittedName>
</protein>
<evidence type="ECO:0000256" key="6">
    <source>
        <dbReference type="SAM" id="Phobius"/>
    </source>
</evidence>
<dbReference type="RefSeq" id="WP_138672182.1">
    <property type="nucleotide sequence ID" value="NZ_VCKY01000214.1"/>
</dbReference>
<comment type="subcellular location">
    <subcellularLocation>
        <location evidence="1">Cell membrane</location>
        <topology evidence="1">Multi-pass membrane protein</topology>
    </subcellularLocation>
</comment>
<accession>A0A5S4F1N3</accession>